<evidence type="ECO:0000256" key="2">
    <source>
        <dbReference type="SAM" id="SignalP"/>
    </source>
</evidence>
<reference evidence="4" key="1">
    <citation type="submission" date="2017-04" db="EMBL/GenBank/DDBJ databases">
        <authorList>
            <person name="Varghese N."/>
            <person name="Submissions S."/>
        </authorList>
    </citation>
    <scope>NUCLEOTIDE SEQUENCE [LARGE SCALE GENOMIC DNA]</scope>
    <source>
        <strain evidence="4">DSM 12126</strain>
    </source>
</reference>
<name>A0A1W2EF41_9SPHI</name>
<protein>
    <submittedName>
        <fullName evidence="3">Uncharacterized protein</fullName>
    </submittedName>
</protein>
<dbReference type="OrthoDB" id="658938at2"/>
<keyword evidence="2" id="KW-0732">Signal</keyword>
<feature type="signal peptide" evidence="2">
    <location>
        <begin position="1"/>
        <end position="18"/>
    </location>
</feature>
<feature type="chain" id="PRO_5012935755" evidence="2">
    <location>
        <begin position="19"/>
        <end position="304"/>
    </location>
</feature>
<sequence length="304" mass="33609">MKGLYMILLGAVSFTAMGQTNNNFPVTGSATIYDYSPMLFLKRNTNEGGFVQGIQTQLLDGTNNWFYGAVHEGKWTVGKGDYQNEKLTVLNNGNVGVGTDNPLANLHVNGIMRWGGHNANYLYSGQDGIGAYFEQVGNDADKSSIRFQTSVLGTGQNYSVFSIDPEKGFSFFSWGNGNSDVGIGTSDTKGYKLAVNGKVRAHEIKVETANWPDYVFAKDYKLPTLQETEKHIKDKGHLPGIPSAGEVKANGIDLGEMNAKLLKKIEELTLYLIEKDKQNQMLNKRLQKLEGDNARILKQLKHEK</sequence>
<gene>
    <name evidence="3" type="ORF">SAMN04488524_4745</name>
</gene>
<dbReference type="RefSeq" id="WP_084241522.1">
    <property type="nucleotide sequence ID" value="NZ_FWXT01000006.1"/>
</dbReference>
<dbReference type="Proteomes" id="UP000192756">
    <property type="component" value="Unassembled WGS sequence"/>
</dbReference>
<feature type="coiled-coil region" evidence="1">
    <location>
        <begin position="272"/>
        <end position="299"/>
    </location>
</feature>
<evidence type="ECO:0000256" key="1">
    <source>
        <dbReference type="SAM" id="Coils"/>
    </source>
</evidence>
<proteinExistence type="predicted"/>
<accession>A0A1W2EF41</accession>
<keyword evidence="1" id="KW-0175">Coiled coil</keyword>
<dbReference type="STRING" id="151894.SAMN04488524_4745"/>
<dbReference type="EMBL" id="FWXT01000006">
    <property type="protein sequence ID" value="SMD08285.1"/>
    <property type="molecule type" value="Genomic_DNA"/>
</dbReference>
<organism evidence="3 4">
    <name type="scientific">Pedobacter africanus</name>
    <dbReference type="NCBI Taxonomy" id="151894"/>
    <lineage>
        <taxon>Bacteria</taxon>
        <taxon>Pseudomonadati</taxon>
        <taxon>Bacteroidota</taxon>
        <taxon>Sphingobacteriia</taxon>
        <taxon>Sphingobacteriales</taxon>
        <taxon>Sphingobacteriaceae</taxon>
        <taxon>Pedobacter</taxon>
    </lineage>
</organism>
<evidence type="ECO:0000313" key="4">
    <source>
        <dbReference type="Proteomes" id="UP000192756"/>
    </source>
</evidence>
<keyword evidence="4" id="KW-1185">Reference proteome</keyword>
<evidence type="ECO:0000313" key="3">
    <source>
        <dbReference type="EMBL" id="SMD08285.1"/>
    </source>
</evidence>
<dbReference type="AlphaFoldDB" id="A0A1W2EF41"/>